<proteinExistence type="predicted"/>
<dbReference type="RefSeq" id="WP_150041059.1">
    <property type="nucleotide sequence ID" value="NZ_OW485605.1"/>
</dbReference>
<dbReference type="EMBL" id="VWPK01000017">
    <property type="protein sequence ID" value="KAA5611825.1"/>
    <property type="molecule type" value="Genomic_DNA"/>
</dbReference>
<reference evidence="1 2" key="1">
    <citation type="submission" date="2019-09" db="EMBL/GenBank/DDBJ databases">
        <title>Genome sequence of Rhodovastum atsumiense, a diverse member of the Acetobacteraceae family of non-sulfur purple photosynthetic bacteria.</title>
        <authorList>
            <person name="Meyer T."/>
            <person name="Kyndt J."/>
        </authorList>
    </citation>
    <scope>NUCLEOTIDE SEQUENCE [LARGE SCALE GENOMIC DNA]</scope>
    <source>
        <strain evidence="1 2">DSM 21279</strain>
    </source>
</reference>
<accession>A0A5M6IWS5</accession>
<dbReference type="AlphaFoldDB" id="A0A5M6IWS5"/>
<comment type="caution">
    <text evidence="1">The sequence shown here is derived from an EMBL/GenBank/DDBJ whole genome shotgun (WGS) entry which is preliminary data.</text>
</comment>
<dbReference type="Proteomes" id="UP000325255">
    <property type="component" value="Unassembled WGS sequence"/>
</dbReference>
<organism evidence="1 2">
    <name type="scientific">Rhodovastum atsumiense</name>
    <dbReference type="NCBI Taxonomy" id="504468"/>
    <lineage>
        <taxon>Bacteria</taxon>
        <taxon>Pseudomonadati</taxon>
        <taxon>Pseudomonadota</taxon>
        <taxon>Alphaproteobacteria</taxon>
        <taxon>Acetobacterales</taxon>
        <taxon>Acetobacteraceae</taxon>
        <taxon>Rhodovastum</taxon>
    </lineage>
</organism>
<evidence type="ECO:0000313" key="2">
    <source>
        <dbReference type="Proteomes" id="UP000325255"/>
    </source>
</evidence>
<keyword evidence="2" id="KW-1185">Reference proteome</keyword>
<name>A0A5M6IWS5_9PROT</name>
<protein>
    <submittedName>
        <fullName evidence="1">Uncharacterized protein</fullName>
    </submittedName>
</protein>
<gene>
    <name evidence="1" type="ORF">F1189_12365</name>
</gene>
<evidence type="ECO:0000313" key="1">
    <source>
        <dbReference type="EMBL" id="KAA5611825.1"/>
    </source>
</evidence>
<sequence>MALLLINATAARDLADCGLDDMLPGAAADALEYARELRTAAAELPAAHHRRAALRVAGDTLWDAWRATERLEGHPDARLRQVRDDLEAAARTILGGLVGDEAAGVGAAAGGGEARNV</sequence>